<dbReference type="PANTHER" id="PTHR46421">
    <property type="entry name" value="PROGRAMMED CELL DEATH PROTEIN 2-LIKE"/>
    <property type="match status" value="1"/>
</dbReference>
<dbReference type="Proteomes" id="UP000198406">
    <property type="component" value="Unassembled WGS sequence"/>
</dbReference>
<evidence type="ECO:0000259" key="2">
    <source>
        <dbReference type="Pfam" id="PF04194"/>
    </source>
</evidence>
<dbReference type="OrthoDB" id="366284at2759"/>
<accession>A0A1Z5JKN2</accession>
<dbReference type="InterPro" id="IPR007320">
    <property type="entry name" value="PDCD2_C"/>
</dbReference>
<keyword evidence="4" id="KW-1185">Reference proteome</keyword>
<dbReference type="EMBL" id="BDSP01000080">
    <property type="protein sequence ID" value="GAX14402.1"/>
    <property type="molecule type" value="Genomic_DNA"/>
</dbReference>
<gene>
    <name evidence="3" type="ORF">FisN_11Hh139</name>
</gene>
<dbReference type="AlphaFoldDB" id="A0A1Z5JKN2"/>
<evidence type="ECO:0000256" key="1">
    <source>
        <dbReference type="SAM" id="MobiDB-lite"/>
    </source>
</evidence>
<dbReference type="InParanoid" id="A0A1Z5JKN2"/>
<proteinExistence type="predicted"/>
<feature type="compositionally biased region" description="Acidic residues" evidence="1">
    <location>
        <begin position="405"/>
        <end position="431"/>
    </location>
</feature>
<dbReference type="GO" id="GO:0005737">
    <property type="term" value="C:cytoplasm"/>
    <property type="evidence" value="ECO:0007669"/>
    <property type="project" value="InterPro"/>
</dbReference>
<protein>
    <submittedName>
        <fullName evidence="3">Pre-rRNA-processing protein TSR4</fullName>
    </submittedName>
</protein>
<organism evidence="3 4">
    <name type="scientific">Fistulifera solaris</name>
    <name type="common">Oleaginous diatom</name>
    <dbReference type="NCBI Taxonomy" id="1519565"/>
    <lineage>
        <taxon>Eukaryota</taxon>
        <taxon>Sar</taxon>
        <taxon>Stramenopiles</taxon>
        <taxon>Ochrophyta</taxon>
        <taxon>Bacillariophyta</taxon>
        <taxon>Bacillariophyceae</taxon>
        <taxon>Bacillariophycidae</taxon>
        <taxon>Naviculales</taxon>
        <taxon>Naviculaceae</taxon>
        <taxon>Fistulifera</taxon>
    </lineage>
</organism>
<name>A0A1Z5JKN2_FISSO</name>
<reference evidence="3 4" key="1">
    <citation type="journal article" date="2015" name="Plant Cell">
        <title>Oil accumulation by the oleaginous diatom Fistulifera solaris as revealed by the genome and transcriptome.</title>
        <authorList>
            <person name="Tanaka T."/>
            <person name="Maeda Y."/>
            <person name="Veluchamy A."/>
            <person name="Tanaka M."/>
            <person name="Abida H."/>
            <person name="Marechal E."/>
            <person name="Bowler C."/>
            <person name="Muto M."/>
            <person name="Sunaga Y."/>
            <person name="Tanaka M."/>
            <person name="Yoshino T."/>
            <person name="Taniguchi T."/>
            <person name="Fukuda Y."/>
            <person name="Nemoto M."/>
            <person name="Matsumoto M."/>
            <person name="Wong P.S."/>
            <person name="Aburatani S."/>
            <person name="Fujibuchi W."/>
        </authorList>
    </citation>
    <scope>NUCLEOTIDE SEQUENCE [LARGE SCALE GENOMIC DNA]</scope>
    <source>
        <strain evidence="3 4">JPCC DA0580</strain>
    </source>
</reference>
<feature type="region of interest" description="Disordered" evidence="1">
    <location>
        <begin position="392"/>
        <end position="431"/>
    </location>
</feature>
<dbReference type="Pfam" id="PF04194">
    <property type="entry name" value="PDCD2_C"/>
    <property type="match status" value="1"/>
</dbReference>
<dbReference type="PANTHER" id="PTHR46421:SF1">
    <property type="entry name" value="PROGRAMMED CELL DEATH PROTEIN 2-LIKE"/>
    <property type="match status" value="1"/>
</dbReference>
<comment type="caution">
    <text evidence="3">The sequence shown here is derived from an EMBL/GenBank/DDBJ whole genome shotgun (WGS) entry which is preliminary data.</text>
</comment>
<evidence type="ECO:0000313" key="4">
    <source>
        <dbReference type="Proteomes" id="UP000198406"/>
    </source>
</evidence>
<feature type="domain" description="Programmed cell death protein 2 C-terminal" evidence="2">
    <location>
        <begin position="253"/>
        <end position="383"/>
    </location>
</feature>
<sequence length="431" mass="47688">MWRGEDFNENGEAVRLYQPILYGKKPVQEDLTCSFIGGQSSTPLPCSSCQDSMYLLVQLYIPSQSSPFTKNRTLQIYCCNRASCTEALFLPKEKGKLVDGGGVVVCKRIVTEASLAPPKEVKGDDWDAPDTNDWTVESVDEEGEMQSLEAKLAAMETMPTKSKAVVQKNKPVESGNAFPSFLIHSQQEPPALRPVEDEDDVGMTGSDDKIQKMLEKYMMEEEDEEILTALRGVGSSSGGSRGGEKDERLSAADRAILTFSDRLKRSPRQVVRYAYNGVPLWSIPIESPIEENKHIPQRAKAKKAAAARNREPVIPACRCGSPRVFELQILPSLLHVLEVDKAATGTDLGSLYNCGMNWGNLCVYSCPRSCSESDSEFVVVQESVDEKPAEARRALQDVVIQEDSQFADEDEDEDEDEGGDESDEEMDDDEC</sequence>
<dbReference type="InterPro" id="IPR052815">
    <property type="entry name" value="PDCD2-like_regulator"/>
</dbReference>
<evidence type="ECO:0000313" key="3">
    <source>
        <dbReference type="EMBL" id="GAX14402.1"/>
    </source>
</evidence>